<gene>
    <name evidence="3" type="ORF">GRF63_11310</name>
</gene>
<dbReference type="Proteomes" id="UP000461409">
    <property type="component" value="Unassembled WGS sequence"/>
</dbReference>
<dbReference type="SUPFAM" id="SSF56601">
    <property type="entry name" value="beta-lactamase/transpeptidase-like"/>
    <property type="match status" value="1"/>
</dbReference>
<dbReference type="InterPro" id="IPR012338">
    <property type="entry name" value="Beta-lactam/transpept-like"/>
</dbReference>
<keyword evidence="3" id="KW-0378">Hydrolase</keyword>
<dbReference type="PANTHER" id="PTHR43283:SF3">
    <property type="entry name" value="BETA-LACTAMASE FAMILY PROTEIN (AFU_ORTHOLOGUE AFUA_5G07500)"/>
    <property type="match status" value="1"/>
</dbReference>
<feature type="domain" description="Beta-lactamase-related" evidence="2">
    <location>
        <begin position="90"/>
        <end position="410"/>
    </location>
</feature>
<name>A0A844XD68_9SPHN</name>
<dbReference type="GO" id="GO:0016787">
    <property type="term" value="F:hydrolase activity"/>
    <property type="evidence" value="ECO:0007669"/>
    <property type="project" value="UniProtKB-KW"/>
</dbReference>
<evidence type="ECO:0000313" key="3">
    <source>
        <dbReference type="EMBL" id="MWV28491.1"/>
    </source>
</evidence>
<evidence type="ECO:0000313" key="4">
    <source>
        <dbReference type="Proteomes" id="UP000461409"/>
    </source>
</evidence>
<dbReference type="PROSITE" id="PS51318">
    <property type="entry name" value="TAT"/>
    <property type="match status" value="1"/>
</dbReference>
<dbReference type="EMBL" id="WUBR01000002">
    <property type="protein sequence ID" value="MWV28491.1"/>
    <property type="molecule type" value="Genomic_DNA"/>
</dbReference>
<dbReference type="Gene3D" id="3.40.710.10">
    <property type="entry name" value="DD-peptidase/beta-lactamase superfamily"/>
    <property type="match status" value="1"/>
</dbReference>
<protein>
    <submittedName>
        <fullName evidence="3">Serine hydrolase</fullName>
    </submittedName>
</protein>
<dbReference type="PANTHER" id="PTHR43283">
    <property type="entry name" value="BETA-LACTAMASE-RELATED"/>
    <property type="match status" value="1"/>
</dbReference>
<feature type="chain" id="PRO_5032659757" evidence="1">
    <location>
        <begin position="39"/>
        <end position="447"/>
    </location>
</feature>
<reference evidence="3 4" key="1">
    <citation type="submission" date="2019-12" db="EMBL/GenBank/DDBJ databases">
        <authorList>
            <person name="Lee S.D."/>
        </authorList>
    </citation>
    <scope>NUCLEOTIDE SEQUENCE [LARGE SCALE GENOMIC DNA]</scope>
    <source>
        <strain evidence="3 4">GH3-10</strain>
    </source>
</reference>
<reference evidence="3 4" key="2">
    <citation type="submission" date="2020-02" db="EMBL/GenBank/DDBJ databases">
        <title>Erythrobacter dongmakensis sp. nov., isolated from a tidal mudflat.</title>
        <authorList>
            <person name="Kim I.S."/>
        </authorList>
    </citation>
    <scope>NUCLEOTIDE SEQUENCE [LARGE SCALE GENOMIC DNA]</scope>
    <source>
        <strain evidence="3 4">GH3-10</strain>
    </source>
</reference>
<dbReference type="InterPro" id="IPR006311">
    <property type="entry name" value="TAT_signal"/>
</dbReference>
<evidence type="ECO:0000256" key="1">
    <source>
        <dbReference type="SAM" id="SignalP"/>
    </source>
</evidence>
<evidence type="ECO:0000259" key="2">
    <source>
        <dbReference type="Pfam" id="PF00144"/>
    </source>
</evidence>
<keyword evidence="1" id="KW-0732">Signal</keyword>
<dbReference type="AlphaFoldDB" id="A0A844XD68"/>
<sequence>MLQFSAEYLSRRAVLRTSAMMGAGAAAATLPFASTAFAQGIAEEDAQARWPSVAAFMRGYVDREMVSGMVATMGFGQDAPDILSAGTRTFDGSGAAGPDSIYRIYSMTKPITGLATVMLIDDGLLSLDQPLADIIPAFANMQVQKQYDGPITRDNLEPARRPITIRHLLTHTAGLGYSIIQQGPINAAYRQRGIVPGQISNMAIAQEIFGGRPAASLADFAEGLAQLPLVYQPGERWSYSVSLDLLGRVIEIVSGQQFDAFLQDRILGPCGMTSTGFQVKRGDADRLTGNYFVMAGIPIPIDLPRSSVYLHKPAFPFGGAGLVSTGRDYDRFLQMLAGYGEIEGKRVASETAVRLATSNLFPETLASNGGFETGGRSFGFGAGGLVGTGDTEGLFGWFGAAGTVGLVNMKWGLRHNLMTQYMPAETYQVQQQFPLMVAQDAAGLMLS</sequence>
<keyword evidence="4" id="KW-1185">Reference proteome</keyword>
<dbReference type="InterPro" id="IPR001466">
    <property type="entry name" value="Beta-lactam-related"/>
</dbReference>
<feature type="signal peptide" evidence="1">
    <location>
        <begin position="1"/>
        <end position="38"/>
    </location>
</feature>
<dbReference type="Pfam" id="PF00144">
    <property type="entry name" value="Beta-lactamase"/>
    <property type="match status" value="1"/>
</dbReference>
<comment type="caution">
    <text evidence="3">The sequence shown here is derived from an EMBL/GenBank/DDBJ whole genome shotgun (WGS) entry which is preliminary data.</text>
</comment>
<organism evidence="3 4">
    <name type="scientific">Aurantiacibacter rhizosphaerae</name>
    <dbReference type="NCBI Taxonomy" id="2691582"/>
    <lineage>
        <taxon>Bacteria</taxon>
        <taxon>Pseudomonadati</taxon>
        <taxon>Pseudomonadota</taxon>
        <taxon>Alphaproteobacteria</taxon>
        <taxon>Sphingomonadales</taxon>
        <taxon>Erythrobacteraceae</taxon>
        <taxon>Aurantiacibacter</taxon>
    </lineage>
</organism>
<accession>A0A844XD68</accession>
<proteinExistence type="predicted"/>
<dbReference type="RefSeq" id="WP_160486085.1">
    <property type="nucleotide sequence ID" value="NZ_WUBR01000002.1"/>
</dbReference>
<dbReference type="InterPro" id="IPR050789">
    <property type="entry name" value="Diverse_Enzym_Activities"/>
</dbReference>